<dbReference type="EMBL" id="CP147247">
    <property type="protein sequence ID" value="WYJ92170.1"/>
    <property type="molecule type" value="Genomic_DNA"/>
</dbReference>
<protein>
    <submittedName>
        <fullName evidence="4">Competence protein CoiA</fullName>
    </submittedName>
</protein>
<feature type="domain" description="Competence protein CoiA nuclease-like" evidence="1">
    <location>
        <begin position="66"/>
        <end position="199"/>
    </location>
</feature>
<reference evidence="4" key="3">
    <citation type="submission" date="2024-03" db="EMBL/GenBank/DDBJ databases">
        <title>The Genome Sequence of Enterococcus sp. DIV0242b.</title>
        <authorList>
            <consortium name="The Broad Institute Genomics Platform"/>
            <consortium name="The Broad Institute Microbial Omics Core"/>
            <consortium name="The Broad Institute Genomic Center for Infectious Diseases"/>
            <person name="Earl A."/>
            <person name="Manson A."/>
            <person name="Gilmore M."/>
            <person name="Schwartman J."/>
            <person name="Shea T."/>
            <person name="Abouelleil A."/>
            <person name="Cao P."/>
            <person name="Chapman S."/>
            <person name="Cusick C."/>
            <person name="Young S."/>
            <person name="Neafsey D."/>
            <person name="Nusbaum C."/>
            <person name="Birren B."/>
        </authorList>
    </citation>
    <scope>NUCLEOTIDE SEQUENCE</scope>
    <source>
        <strain evidence="4">9E7_DIV0242</strain>
    </source>
</reference>
<dbReference type="InterPro" id="IPR010330">
    <property type="entry name" value="CoiA_nuc"/>
</dbReference>
<dbReference type="EMBL" id="NGMM01000003">
    <property type="protein sequence ID" value="OTP15858.1"/>
    <property type="molecule type" value="Genomic_DNA"/>
</dbReference>
<proteinExistence type="predicted"/>
<sequence length="393" mass="46328">MLIAQNSEGKLFSLAQVSRESSGEWRKLRLFCPICDQRVRLKRGRIRIPHFAHVSDQSCLSTNTGESEEHLTLKKLLVEWCSQQGIAHQLEAYIPKIQQRADLLIGHLAIEFQCSTLTLTDMEKRTASYIKNGYQPFWICGEHIWNTGKNSKAIRRFCSYSEKLGFHLWTANWRTKKLYLRYHIELAANKMRYGTKCWSFGEERLREIMDKEFEKRLFHFREYLPEEEMSTAYQEIYKKLRGRKRDIMAVQSLYYQNGLHLLSLHPWFYYPINCGFLLNGSDLLFKYQCWDLLRGRKKQVIKKEELLAFSRDYLVKQKLDQLFPLIELPILAKWQTHYLIKGLVSCGVLKKTSEENGFQIIIDPTNTVKPHSTLFLDKKWGTEVIITGTPVKI</sequence>
<evidence type="ECO:0000259" key="1">
    <source>
        <dbReference type="Pfam" id="PF06054"/>
    </source>
</evidence>
<dbReference type="Proteomes" id="UP000195141">
    <property type="component" value="Chromosome"/>
</dbReference>
<keyword evidence="5" id="KW-1185">Reference proteome</keyword>
<evidence type="ECO:0000313" key="5">
    <source>
        <dbReference type="Proteomes" id="UP000195141"/>
    </source>
</evidence>
<reference evidence="3" key="1">
    <citation type="submission" date="2017-05" db="EMBL/GenBank/DDBJ databases">
        <title>The Genome Sequence of Enterococcus sp. 9E7_DIV0242.</title>
        <authorList>
            <consortium name="The Broad Institute Genomics Platform"/>
            <consortium name="The Broad Institute Genomic Center for Infectious Diseases"/>
            <person name="Earl A."/>
            <person name="Manson A."/>
            <person name="Schwartman J."/>
            <person name="Gilmore M."/>
            <person name="Abouelleil A."/>
            <person name="Cao P."/>
            <person name="Chapman S."/>
            <person name="Cusick C."/>
            <person name="Shea T."/>
            <person name="Young S."/>
            <person name="Neafsey D."/>
            <person name="Nusbaum C."/>
            <person name="Birren B."/>
        </authorList>
    </citation>
    <scope>NUCLEOTIDE SEQUENCE [LARGE SCALE GENOMIC DNA]</scope>
    <source>
        <strain evidence="3">9E7_DIV0242</strain>
    </source>
</reference>
<evidence type="ECO:0000313" key="4">
    <source>
        <dbReference type="EMBL" id="WYJ92170.1"/>
    </source>
</evidence>
<name>A0A242K6B3_9ENTE</name>
<evidence type="ECO:0000313" key="3">
    <source>
        <dbReference type="EMBL" id="OTP15858.1"/>
    </source>
</evidence>
<dbReference type="Pfam" id="PF06054">
    <property type="entry name" value="CoiA_nuc"/>
    <property type="match status" value="1"/>
</dbReference>
<dbReference type="RefSeq" id="WP_086349141.1">
    <property type="nucleotide sequence ID" value="NZ_CP147247.1"/>
</dbReference>
<dbReference type="Pfam" id="PF25164">
    <property type="entry name" value="CoiA_N"/>
    <property type="match status" value="1"/>
</dbReference>
<gene>
    <name evidence="3" type="ORF">A5888_002072</name>
    <name evidence="4" type="ORF">A5888_003943</name>
</gene>
<reference evidence="4" key="2">
    <citation type="submission" date="2017-05" db="EMBL/GenBank/DDBJ databases">
        <authorList>
            <consortium name="The Broad Institute Genomics Platform"/>
            <consortium name="The Broad Institute Genomic Center for Infectious Diseases"/>
            <person name="Earl A."/>
            <person name="Manson A."/>
            <person name="Schwartman J."/>
            <person name="Gilmore M."/>
            <person name="Abouelleil A."/>
            <person name="Cao P."/>
            <person name="Chapman S."/>
            <person name="Cusick C."/>
            <person name="Shea T."/>
            <person name="Young S."/>
            <person name="Neafsey D."/>
            <person name="Nusbaum C."/>
            <person name="Birren B."/>
        </authorList>
    </citation>
    <scope>NUCLEOTIDE SEQUENCE</scope>
    <source>
        <strain evidence="4">9E7_DIV0242</strain>
    </source>
</reference>
<accession>A0A242K6B3</accession>
<organism evidence="3">
    <name type="scientific">Candidatus Enterococcus clewellii</name>
    <dbReference type="NCBI Taxonomy" id="1834193"/>
    <lineage>
        <taxon>Bacteria</taxon>
        <taxon>Bacillati</taxon>
        <taxon>Bacillota</taxon>
        <taxon>Bacilli</taxon>
        <taxon>Lactobacillales</taxon>
        <taxon>Enterococcaceae</taxon>
        <taxon>Enterococcus</taxon>
    </lineage>
</organism>
<feature type="domain" description="Competence protein CoiA-like N-terminal" evidence="2">
    <location>
        <begin position="15"/>
        <end position="60"/>
    </location>
</feature>
<dbReference type="InterPro" id="IPR057253">
    <property type="entry name" value="CoiA-like_N"/>
</dbReference>
<dbReference type="AlphaFoldDB" id="A0A242K6B3"/>
<evidence type="ECO:0000259" key="2">
    <source>
        <dbReference type="Pfam" id="PF25164"/>
    </source>
</evidence>
<dbReference type="OrthoDB" id="3784230at2"/>